<accession>A0A8X6MDZ9</accession>
<protein>
    <submittedName>
        <fullName evidence="3">Uncharacterized protein</fullName>
    </submittedName>
</protein>
<dbReference type="OrthoDB" id="6432188at2759"/>
<feature type="compositionally biased region" description="Basic and acidic residues" evidence="1">
    <location>
        <begin position="230"/>
        <end position="248"/>
    </location>
</feature>
<organism evidence="3 4">
    <name type="scientific">Trichonephila inaurata madagascariensis</name>
    <dbReference type="NCBI Taxonomy" id="2747483"/>
    <lineage>
        <taxon>Eukaryota</taxon>
        <taxon>Metazoa</taxon>
        <taxon>Ecdysozoa</taxon>
        <taxon>Arthropoda</taxon>
        <taxon>Chelicerata</taxon>
        <taxon>Arachnida</taxon>
        <taxon>Araneae</taxon>
        <taxon>Araneomorphae</taxon>
        <taxon>Entelegynae</taxon>
        <taxon>Araneoidea</taxon>
        <taxon>Nephilidae</taxon>
        <taxon>Trichonephila</taxon>
        <taxon>Trichonephila inaurata</taxon>
    </lineage>
</organism>
<proteinExistence type="predicted"/>
<evidence type="ECO:0000256" key="2">
    <source>
        <dbReference type="SAM" id="Phobius"/>
    </source>
</evidence>
<keyword evidence="2" id="KW-0812">Transmembrane</keyword>
<keyword evidence="2" id="KW-0472">Membrane</keyword>
<evidence type="ECO:0000256" key="1">
    <source>
        <dbReference type="SAM" id="MobiDB-lite"/>
    </source>
</evidence>
<dbReference type="AlphaFoldDB" id="A0A8X6MDZ9"/>
<keyword evidence="4" id="KW-1185">Reference proteome</keyword>
<name>A0A8X6MDZ9_9ARAC</name>
<comment type="caution">
    <text evidence="3">The sequence shown here is derived from an EMBL/GenBank/DDBJ whole genome shotgun (WGS) entry which is preliminary data.</text>
</comment>
<dbReference type="EMBL" id="BMAV01026135">
    <property type="protein sequence ID" value="GFS47744.1"/>
    <property type="molecule type" value="Genomic_DNA"/>
</dbReference>
<keyword evidence="2" id="KW-1133">Transmembrane helix</keyword>
<evidence type="ECO:0000313" key="4">
    <source>
        <dbReference type="Proteomes" id="UP000886998"/>
    </source>
</evidence>
<sequence length="298" mass="34167">MANVNKAYYAAKGALSYVWYRYNRIQNVPEADLAVKTAISGIHRLRDLIWVEMFYAWGDWQDFLKKHENRMISSPKAYATYVTYACLLLNDQYWSGFDCFVLTLAIVAAFAVFVRKRSQAEFVDVSSEIFAAFFEDHLKEKFAKEGTWKSFSKVYSDRSSLDDLKTVNEMYKLEEISEIVNVLSMDREISGKMGKKVLKDIKQEVVETDKRTLSLVEKISDKIEKICREAKQEAEKDSTPEADSKADIPRTAQPVTSVGRCALIEEAKIKLKEAVNDIMHITGVLEYIYPQLAEALDK</sequence>
<gene>
    <name evidence="3" type="ORF">TNIN_31881</name>
</gene>
<feature type="transmembrane region" description="Helical" evidence="2">
    <location>
        <begin position="93"/>
        <end position="114"/>
    </location>
</feature>
<reference evidence="3" key="1">
    <citation type="submission" date="2020-08" db="EMBL/GenBank/DDBJ databases">
        <title>Multicomponent nature underlies the extraordinary mechanical properties of spider dragline silk.</title>
        <authorList>
            <person name="Kono N."/>
            <person name="Nakamura H."/>
            <person name="Mori M."/>
            <person name="Yoshida Y."/>
            <person name="Ohtoshi R."/>
            <person name="Malay A.D."/>
            <person name="Moran D.A.P."/>
            <person name="Tomita M."/>
            <person name="Numata K."/>
            <person name="Arakawa K."/>
        </authorList>
    </citation>
    <scope>NUCLEOTIDE SEQUENCE</scope>
</reference>
<evidence type="ECO:0000313" key="3">
    <source>
        <dbReference type="EMBL" id="GFS47744.1"/>
    </source>
</evidence>
<feature type="region of interest" description="Disordered" evidence="1">
    <location>
        <begin position="230"/>
        <end position="251"/>
    </location>
</feature>
<dbReference type="Proteomes" id="UP000886998">
    <property type="component" value="Unassembled WGS sequence"/>
</dbReference>